<comment type="caution">
    <text evidence="1">The sequence shown here is derived from an EMBL/GenBank/DDBJ whole genome shotgun (WGS) entry which is preliminary data.</text>
</comment>
<reference evidence="1" key="1">
    <citation type="submission" date="2020-05" db="EMBL/GenBank/DDBJ databases">
        <title>WGS assembly of Panicum virgatum.</title>
        <authorList>
            <person name="Lovell J.T."/>
            <person name="Jenkins J."/>
            <person name="Shu S."/>
            <person name="Juenger T.E."/>
            <person name="Schmutz J."/>
        </authorList>
    </citation>
    <scope>NUCLEOTIDE SEQUENCE</scope>
    <source>
        <strain evidence="1">AP13</strain>
    </source>
</reference>
<sequence length="234" mass="26224">MHFFLQRNHEGDTRKLRSNNCDPSLLLFLNLQLSSFNFSGVTQTSSNSATQILVDLDIPQIAEFRTSYKWEAPSLQQHAPQVLQLSPIQGVGQIYTLDKIIELPATSFQATICLHSIKNIFNSAHSICQHILQTLLTILFSPQIKGRYKLPITITDDTGSIDIIAFSFIAEGLVERIAYHASQNMKIDATEHVAALDKAIGKIRLFYIGMSTNSSSTFSIKYVLRKSFQIENSS</sequence>
<proteinExistence type="predicted"/>
<accession>A0A8T0PXA8</accession>
<dbReference type="AlphaFoldDB" id="A0A8T0PXA8"/>
<organism evidence="1 2">
    <name type="scientific">Panicum virgatum</name>
    <name type="common">Blackwell switchgrass</name>
    <dbReference type="NCBI Taxonomy" id="38727"/>
    <lineage>
        <taxon>Eukaryota</taxon>
        <taxon>Viridiplantae</taxon>
        <taxon>Streptophyta</taxon>
        <taxon>Embryophyta</taxon>
        <taxon>Tracheophyta</taxon>
        <taxon>Spermatophyta</taxon>
        <taxon>Magnoliopsida</taxon>
        <taxon>Liliopsida</taxon>
        <taxon>Poales</taxon>
        <taxon>Poaceae</taxon>
        <taxon>PACMAD clade</taxon>
        <taxon>Panicoideae</taxon>
        <taxon>Panicodae</taxon>
        <taxon>Paniceae</taxon>
        <taxon>Panicinae</taxon>
        <taxon>Panicum</taxon>
        <taxon>Panicum sect. Hiantes</taxon>
    </lineage>
</organism>
<dbReference type="InterPro" id="IPR012340">
    <property type="entry name" value="NA-bd_OB-fold"/>
</dbReference>
<gene>
    <name evidence="1" type="ORF">PVAP13_8KG271103</name>
</gene>
<evidence type="ECO:0000313" key="1">
    <source>
        <dbReference type="EMBL" id="KAG2562624.1"/>
    </source>
</evidence>
<evidence type="ECO:0000313" key="2">
    <source>
        <dbReference type="Proteomes" id="UP000823388"/>
    </source>
</evidence>
<protein>
    <submittedName>
        <fullName evidence="1">Uncharacterized protein</fullName>
    </submittedName>
</protein>
<dbReference type="Proteomes" id="UP000823388">
    <property type="component" value="Chromosome 8K"/>
</dbReference>
<dbReference type="Gene3D" id="2.40.50.140">
    <property type="entry name" value="Nucleic acid-binding proteins"/>
    <property type="match status" value="1"/>
</dbReference>
<dbReference type="EMBL" id="CM029051">
    <property type="protein sequence ID" value="KAG2562624.1"/>
    <property type="molecule type" value="Genomic_DNA"/>
</dbReference>
<name>A0A8T0PXA8_PANVG</name>
<keyword evidence="2" id="KW-1185">Reference proteome</keyword>